<feature type="domain" description="HDOD" evidence="1">
    <location>
        <begin position="185"/>
        <end position="371"/>
    </location>
</feature>
<dbReference type="OrthoDB" id="9804751at2"/>
<accession>A0A016XNF6</accession>
<sequence length="400" mass="43457">MSASPLASLTLSHRLLWDQRRALAGAQLLIDTPPDADISGAGYARYLFATLADLWPPHAPPLLLTLRNPALLLDMLTQAQPTDPSGPRRVVPRDGDAPQGLWIALGPEIQQDTVLGPRARQAAARGLPVLWTGSQDSGAPFILQAPERRLQAAQALDTSDRGTQTWAVAGWPVEDTLRELSDAARAPARAAILAVLQAIEDDASDDDIEALLCADPLLCHRFLQRVNKAAARERGAIDTVRRGLQVWGLKHVYAWLHAQLANADDLPDLRPVRVGMAVHAHLVEHLLDPGDEEDLRREIYLCGLYAQLERLVGESLPSLLRGLPLSQRIQQALLESSGPYYPALQLAETIEAGDARGQRLLAESYGYSNEDLSRAVLRTLAQALTRPHSLGLIPGAAVLN</sequence>
<organism evidence="2 3">
    <name type="scientific">Hylemonella gracilis str. Niagara R</name>
    <dbReference type="NCBI Taxonomy" id="1458275"/>
    <lineage>
        <taxon>Bacteria</taxon>
        <taxon>Pseudomonadati</taxon>
        <taxon>Pseudomonadota</taxon>
        <taxon>Betaproteobacteria</taxon>
        <taxon>Burkholderiales</taxon>
        <taxon>Comamonadaceae</taxon>
        <taxon>Hylemonella</taxon>
    </lineage>
</organism>
<evidence type="ECO:0000313" key="2">
    <source>
        <dbReference type="EMBL" id="EYC52753.1"/>
    </source>
</evidence>
<dbReference type="eggNOG" id="COG3434">
    <property type="taxonomic scope" value="Bacteria"/>
</dbReference>
<dbReference type="RefSeq" id="WP_035604264.1">
    <property type="nucleotide sequence ID" value="NZ_JEMG01000001.1"/>
</dbReference>
<dbReference type="EMBL" id="JEMG01000001">
    <property type="protein sequence ID" value="EYC52753.1"/>
    <property type="molecule type" value="Genomic_DNA"/>
</dbReference>
<evidence type="ECO:0000313" key="3">
    <source>
        <dbReference type="Proteomes" id="UP000023268"/>
    </source>
</evidence>
<comment type="caution">
    <text evidence="2">The sequence shown here is derived from an EMBL/GenBank/DDBJ whole genome shotgun (WGS) entry which is preliminary data.</text>
</comment>
<name>A0A016XNF6_9BURK</name>
<gene>
    <name evidence="2" type="ORF">AZ34_02060</name>
</gene>
<dbReference type="Gene3D" id="1.10.3210.10">
    <property type="entry name" value="Hypothetical protein af1432"/>
    <property type="match status" value="1"/>
</dbReference>
<dbReference type="PROSITE" id="PS51833">
    <property type="entry name" value="HDOD"/>
    <property type="match status" value="1"/>
</dbReference>
<reference evidence="2 3" key="1">
    <citation type="submission" date="2014-02" db="EMBL/GenBank/DDBJ databases">
        <title>Draft Genome of Hylemonella gracilis isolated from the Niagara River.</title>
        <authorList>
            <person name="Pawlowski D.R."/>
            <person name="Koudelka G.B."/>
        </authorList>
    </citation>
    <scope>NUCLEOTIDE SEQUENCE [LARGE SCALE GENOMIC DNA]</scope>
    <source>
        <strain evidence="2 3">Niagara R</strain>
    </source>
</reference>
<dbReference type="STRING" id="1458275.AZ34_02060"/>
<protein>
    <recommendedName>
        <fullName evidence="1">HDOD domain-containing protein</fullName>
    </recommendedName>
</protein>
<dbReference type="SUPFAM" id="SSF109604">
    <property type="entry name" value="HD-domain/PDEase-like"/>
    <property type="match status" value="1"/>
</dbReference>
<dbReference type="Proteomes" id="UP000023268">
    <property type="component" value="Unassembled WGS sequence"/>
</dbReference>
<dbReference type="AlphaFoldDB" id="A0A016XNF6"/>
<proteinExistence type="predicted"/>
<evidence type="ECO:0000259" key="1">
    <source>
        <dbReference type="PROSITE" id="PS51833"/>
    </source>
</evidence>
<dbReference type="InterPro" id="IPR013976">
    <property type="entry name" value="HDOD"/>
</dbReference>